<evidence type="ECO:0000313" key="2">
    <source>
        <dbReference type="EMBL" id="SDG02792.1"/>
    </source>
</evidence>
<dbReference type="Pfam" id="PF04474">
    <property type="entry name" value="DUF554"/>
    <property type="match status" value="1"/>
</dbReference>
<dbReference type="InterPro" id="IPR007563">
    <property type="entry name" value="DUF554"/>
</dbReference>
<dbReference type="AlphaFoldDB" id="A0A1G7QWA1"/>
<feature type="transmembrane region" description="Helical" evidence="1">
    <location>
        <begin position="6"/>
        <end position="24"/>
    </location>
</feature>
<reference evidence="2 3" key="1">
    <citation type="submission" date="2016-10" db="EMBL/GenBank/DDBJ databases">
        <authorList>
            <person name="de Groot N.N."/>
        </authorList>
    </citation>
    <scope>NUCLEOTIDE SEQUENCE [LARGE SCALE GENOMIC DNA]</scope>
    <source>
        <strain evidence="2 3">ATCC BAA-466</strain>
    </source>
</reference>
<dbReference type="PANTHER" id="PTHR36111">
    <property type="entry name" value="INNER MEMBRANE PROTEIN-RELATED"/>
    <property type="match status" value="1"/>
</dbReference>
<feature type="transmembrane region" description="Helical" evidence="1">
    <location>
        <begin position="140"/>
        <end position="170"/>
    </location>
</feature>
<sequence>MGVIINGIVIVICSLIGMGLKAGIPVKIHERLMHGIALCVLAIGIDGTLAGDNTIVMILSVVVGAIIGESIDIDHKVTNGISWIEKKVSKPGSDSQLGQGFISAAMIFCIGSMSILGSLESGLTGNNTTLYTKSILDGITAILLSSSLGAGVLLSAVPVVIIQGILVILAGFLAPILSVAVVNEIIAVGSLLLIGLALNILNITELKIMNYTPAIFLPPIFLSMMSLF</sequence>
<keyword evidence="1" id="KW-0812">Transmembrane</keyword>
<name>A0A1G7QWA1_9LACT</name>
<dbReference type="Proteomes" id="UP000199708">
    <property type="component" value="Unassembled WGS sequence"/>
</dbReference>
<keyword evidence="3" id="KW-1185">Reference proteome</keyword>
<organism evidence="2 3">
    <name type="scientific">Facklamia miroungae</name>
    <dbReference type="NCBI Taxonomy" id="120956"/>
    <lineage>
        <taxon>Bacteria</taxon>
        <taxon>Bacillati</taxon>
        <taxon>Bacillota</taxon>
        <taxon>Bacilli</taxon>
        <taxon>Lactobacillales</taxon>
        <taxon>Aerococcaceae</taxon>
        <taxon>Facklamia</taxon>
    </lineage>
</organism>
<dbReference type="RefSeq" id="WP_090289322.1">
    <property type="nucleotide sequence ID" value="NZ_FNCK01000002.1"/>
</dbReference>
<evidence type="ECO:0000313" key="3">
    <source>
        <dbReference type="Proteomes" id="UP000199708"/>
    </source>
</evidence>
<feature type="transmembrane region" description="Helical" evidence="1">
    <location>
        <begin position="36"/>
        <end position="67"/>
    </location>
</feature>
<keyword evidence="1" id="KW-1133">Transmembrane helix</keyword>
<keyword evidence="1" id="KW-0472">Membrane</keyword>
<gene>
    <name evidence="2" type="ORF">SAMN05421791_102244</name>
</gene>
<feature type="transmembrane region" description="Helical" evidence="1">
    <location>
        <begin position="208"/>
        <end position="227"/>
    </location>
</feature>
<proteinExistence type="predicted"/>
<dbReference type="STRING" id="120956.SAMN05421791_102244"/>
<evidence type="ECO:0008006" key="4">
    <source>
        <dbReference type="Google" id="ProtNLM"/>
    </source>
</evidence>
<dbReference type="EMBL" id="FNCK01000002">
    <property type="protein sequence ID" value="SDG02792.1"/>
    <property type="molecule type" value="Genomic_DNA"/>
</dbReference>
<feature type="transmembrane region" description="Helical" evidence="1">
    <location>
        <begin position="100"/>
        <end position="119"/>
    </location>
</feature>
<evidence type="ECO:0000256" key="1">
    <source>
        <dbReference type="SAM" id="Phobius"/>
    </source>
</evidence>
<feature type="transmembrane region" description="Helical" evidence="1">
    <location>
        <begin position="176"/>
        <end position="201"/>
    </location>
</feature>
<accession>A0A1G7QWA1</accession>
<dbReference type="PANTHER" id="PTHR36111:SF2">
    <property type="entry name" value="INNER MEMBRANE PROTEIN"/>
    <property type="match status" value="1"/>
</dbReference>
<dbReference type="OrthoDB" id="9797976at2"/>
<protein>
    <recommendedName>
        <fullName evidence="4">DUF554 domain-containing protein</fullName>
    </recommendedName>
</protein>